<dbReference type="Gene3D" id="3.40.50.620">
    <property type="entry name" value="HUPs"/>
    <property type="match status" value="1"/>
</dbReference>
<dbReference type="PATRIC" id="fig|1293598.4.peg.425"/>
<gene>
    <name evidence="3" type="ORF">IV56_GL000394</name>
</gene>
<dbReference type="InterPro" id="IPR022310">
    <property type="entry name" value="NAD/GMP_synthase"/>
</dbReference>
<feature type="active site" description="Nucleophile and sulfur donor" evidence="1">
    <location>
        <position position="175"/>
    </location>
</feature>
<feature type="domain" description="NAD/GMP synthase" evidence="2">
    <location>
        <begin position="17"/>
        <end position="84"/>
    </location>
</feature>
<name>A0A0R2N2P7_9LACO</name>
<dbReference type="EMBL" id="JQCE01000020">
    <property type="protein sequence ID" value="KRO17274.1"/>
    <property type="molecule type" value="Genomic_DNA"/>
</dbReference>
<proteinExistence type="predicted"/>
<organism evidence="3 4">
    <name type="scientific">Lacticaseibacillus saniviri JCM 17471 = DSM 24301</name>
    <dbReference type="NCBI Taxonomy" id="1293598"/>
    <lineage>
        <taxon>Bacteria</taxon>
        <taxon>Bacillati</taxon>
        <taxon>Bacillota</taxon>
        <taxon>Bacilli</taxon>
        <taxon>Lactobacillales</taxon>
        <taxon>Lactobacillaceae</taxon>
        <taxon>Lacticaseibacillus</taxon>
    </lineage>
</organism>
<dbReference type="PANTHER" id="PTHR43169">
    <property type="entry name" value="EXSB FAMILY PROTEIN"/>
    <property type="match status" value="1"/>
</dbReference>
<dbReference type="Proteomes" id="UP000050969">
    <property type="component" value="Unassembled WGS sequence"/>
</dbReference>
<dbReference type="STRING" id="1293598.IV56_GL000394"/>
<reference evidence="3 4" key="1">
    <citation type="journal article" date="2015" name="Genome Announc.">
        <title>Expanding the biotechnology potential of lactobacilli through comparative genomics of 213 strains and associated genera.</title>
        <authorList>
            <person name="Sun Z."/>
            <person name="Harris H.M."/>
            <person name="McCann A."/>
            <person name="Guo C."/>
            <person name="Argimon S."/>
            <person name="Zhang W."/>
            <person name="Yang X."/>
            <person name="Jeffery I.B."/>
            <person name="Cooney J.C."/>
            <person name="Kagawa T.F."/>
            <person name="Liu W."/>
            <person name="Song Y."/>
            <person name="Salvetti E."/>
            <person name="Wrobel A."/>
            <person name="Rasinkangas P."/>
            <person name="Parkhill J."/>
            <person name="Rea M.C."/>
            <person name="O'Sullivan O."/>
            <person name="Ritari J."/>
            <person name="Douillard F.P."/>
            <person name="Paul Ross R."/>
            <person name="Yang R."/>
            <person name="Briner A.E."/>
            <person name="Felis G.E."/>
            <person name="de Vos W.M."/>
            <person name="Barrangou R."/>
            <person name="Klaenhammer T.R."/>
            <person name="Caufield P.W."/>
            <person name="Cui Y."/>
            <person name="Zhang H."/>
            <person name="O'Toole P.W."/>
        </authorList>
    </citation>
    <scope>NUCLEOTIDE SEQUENCE [LARGE SCALE GENOMIC DNA]</scope>
    <source>
        <strain evidence="3 4">DSM 24301</strain>
    </source>
</reference>
<dbReference type="Pfam" id="PF02540">
    <property type="entry name" value="NAD_synthase"/>
    <property type="match status" value="1"/>
</dbReference>
<comment type="caution">
    <text evidence="3">The sequence shown here is derived from an EMBL/GenBank/DDBJ whole genome shotgun (WGS) entry which is preliminary data.</text>
</comment>
<dbReference type="InterPro" id="IPR052188">
    <property type="entry name" value="Ni-pincer_cofactor_biosynth"/>
</dbReference>
<protein>
    <recommendedName>
        <fullName evidence="2">NAD/GMP synthase domain-containing protein</fullName>
    </recommendedName>
</protein>
<dbReference type="NCBIfam" id="TIGR00268">
    <property type="entry name" value="ATP-dependent sacrificial sulfur transferase LarE"/>
    <property type="match status" value="1"/>
</dbReference>
<evidence type="ECO:0000259" key="2">
    <source>
        <dbReference type="Pfam" id="PF02540"/>
    </source>
</evidence>
<dbReference type="CDD" id="cd01990">
    <property type="entry name" value="LarE-like"/>
    <property type="match status" value="1"/>
</dbReference>
<dbReference type="AlphaFoldDB" id="A0A0R2N2P7"/>
<dbReference type="PANTHER" id="PTHR43169:SF2">
    <property type="entry name" value="NAD_GMP SYNTHASE DOMAIN-CONTAINING PROTEIN"/>
    <property type="match status" value="1"/>
</dbReference>
<accession>A0A0R2N2P7</accession>
<evidence type="ECO:0000313" key="3">
    <source>
        <dbReference type="EMBL" id="KRO17274.1"/>
    </source>
</evidence>
<keyword evidence="4" id="KW-1185">Reference proteome</keyword>
<dbReference type="OrthoDB" id="9776919at2"/>
<sequence>MELSNKQQVLADTLKPMGKVLVAFSGGIDSTLVLKTAMDVLGKDNVLAVVANSELFTNEEFNKAMALAQELGANVMGTELNYLSDEHIANNTPETWYYSKKMFYARMNEITAEKGINHVLDGMIMDDNSDFRPGLVARNEAGAESVLQTADFYKDDVREAAKNLGLKNWNKVASCSVSSRFEYNTHLTIAKINRVMAAEKALRDMGFAIVRVRDHGEIARVEVPSDTLVDFAANASVINNKLQALGYEFVTVDMAGFKSGRMNEQLDEATKSALMA</sequence>
<dbReference type="RefSeq" id="WP_054777766.1">
    <property type="nucleotide sequence ID" value="NZ_BBBX01000019.1"/>
</dbReference>
<dbReference type="GO" id="GO:0016783">
    <property type="term" value="F:sulfurtransferase activity"/>
    <property type="evidence" value="ECO:0007669"/>
    <property type="project" value="InterPro"/>
</dbReference>
<dbReference type="GO" id="GO:0006163">
    <property type="term" value="P:purine nucleotide metabolic process"/>
    <property type="evidence" value="ECO:0007669"/>
    <property type="project" value="UniProtKB-ARBA"/>
</dbReference>
<dbReference type="InterPro" id="IPR005232">
    <property type="entry name" value="LarE"/>
</dbReference>
<dbReference type="PIRSF" id="PIRSF006661">
    <property type="entry name" value="PP-lp_UCP006661"/>
    <property type="match status" value="1"/>
</dbReference>
<dbReference type="SUPFAM" id="SSF52402">
    <property type="entry name" value="Adenine nucleotide alpha hydrolases-like"/>
    <property type="match status" value="1"/>
</dbReference>
<evidence type="ECO:0000313" key="4">
    <source>
        <dbReference type="Proteomes" id="UP000050969"/>
    </source>
</evidence>
<dbReference type="InterPro" id="IPR014729">
    <property type="entry name" value="Rossmann-like_a/b/a_fold"/>
</dbReference>
<evidence type="ECO:0000256" key="1">
    <source>
        <dbReference type="PIRSR" id="PIRSR006661-1"/>
    </source>
</evidence>